<name>A0ABP6D2I1_9ACTN</name>
<gene>
    <name evidence="6" type="ORF">GCM10010307_22240</name>
</gene>
<evidence type="ECO:0000313" key="7">
    <source>
        <dbReference type="Proteomes" id="UP001500151"/>
    </source>
</evidence>
<protein>
    <recommendedName>
        <fullName evidence="5">Glycoside hydrolase family 2 domain-containing protein</fullName>
    </recommendedName>
</protein>
<feature type="domain" description="Glycoside hydrolase family 2" evidence="5">
    <location>
        <begin position="29"/>
        <end position="69"/>
    </location>
</feature>
<dbReference type="InterPro" id="IPR013783">
    <property type="entry name" value="Ig-like_fold"/>
</dbReference>
<keyword evidence="2" id="KW-0378">Hydrolase</keyword>
<reference evidence="7" key="1">
    <citation type="journal article" date="2019" name="Int. J. Syst. Evol. Microbiol.">
        <title>The Global Catalogue of Microorganisms (GCM) 10K type strain sequencing project: providing services to taxonomists for standard genome sequencing and annotation.</title>
        <authorList>
            <consortium name="The Broad Institute Genomics Platform"/>
            <consortium name="The Broad Institute Genome Sequencing Center for Infectious Disease"/>
            <person name="Wu L."/>
            <person name="Ma J."/>
        </authorList>
    </citation>
    <scope>NUCLEOTIDE SEQUENCE [LARGE SCALE GENOMIC DNA]</scope>
    <source>
        <strain evidence="7">JCM 4524</strain>
    </source>
</reference>
<keyword evidence="7" id="KW-1185">Reference proteome</keyword>
<feature type="compositionally biased region" description="Basic and acidic residues" evidence="4">
    <location>
        <begin position="86"/>
        <end position="96"/>
    </location>
</feature>
<proteinExistence type="inferred from homology"/>
<organism evidence="6 7">
    <name type="scientific">Streptomyces vastus</name>
    <dbReference type="NCBI Taxonomy" id="285451"/>
    <lineage>
        <taxon>Bacteria</taxon>
        <taxon>Bacillati</taxon>
        <taxon>Actinomycetota</taxon>
        <taxon>Actinomycetes</taxon>
        <taxon>Kitasatosporales</taxon>
        <taxon>Streptomycetaceae</taxon>
        <taxon>Streptomyces</taxon>
    </lineage>
</organism>
<feature type="region of interest" description="Disordered" evidence="4">
    <location>
        <begin position="74"/>
        <end position="102"/>
    </location>
</feature>
<evidence type="ECO:0000256" key="3">
    <source>
        <dbReference type="ARBA" id="ARBA00023295"/>
    </source>
</evidence>
<evidence type="ECO:0000256" key="1">
    <source>
        <dbReference type="ARBA" id="ARBA00007401"/>
    </source>
</evidence>
<comment type="similarity">
    <text evidence="1">Belongs to the glycosyl hydrolase 2 family.</text>
</comment>
<dbReference type="Proteomes" id="UP001500151">
    <property type="component" value="Unassembled WGS sequence"/>
</dbReference>
<comment type="caution">
    <text evidence="6">The sequence shown here is derived from an EMBL/GenBank/DDBJ whole genome shotgun (WGS) entry which is preliminary data.</text>
</comment>
<evidence type="ECO:0000313" key="6">
    <source>
        <dbReference type="EMBL" id="GAA2630469.1"/>
    </source>
</evidence>
<sequence length="102" mass="11133">MKALARRNGRVVATVVLRTAGEPHAVRPKADRKSLAADPRSLVFVTAEIVDARGVAVPDAEYLISFDVTRADHQGSTVPARKRSHRFEVRTEKSDTEPVLSG</sequence>
<keyword evidence="3" id="KW-0326">Glycosidase</keyword>
<dbReference type="Gene3D" id="2.60.40.10">
    <property type="entry name" value="Immunoglobulins"/>
    <property type="match status" value="1"/>
</dbReference>
<dbReference type="EMBL" id="BAAASJ010000022">
    <property type="protein sequence ID" value="GAA2630469.1"/>
    <property type="molecule type" value="Genomic_DNA"/>
</dbReference>
<evidence type="ECO:0000259" key="5">
    <source>
        <dbReference type="Pfam" id="PF18565"/>
    </source>
</evidence>
<evidence type="ECO:0000256" key="2">
    <source>
        <dbReference type="ARBA" id="ARBA00022801"/>
    </source>
</evidence>
<dbReference type="InterPro" id="IPR040605">
    <property type="entry name" value="Glyco_hydro2_dom5"/>
</dbReference>
<accession>A0ABP6D2I1</accession>
<evidence type="ECO:0000256" key="4">
    <source>
        <dbReference type="SAM" id="MobiDB-lite"/>
    </source>
</evidence>
<dbReference type="Pfam" id="PF18565">
    <property type="entry name" value="Glyco_hydro2_C5"/>
    <property type="match status" value="1"/>
</dbReference>